<dbReference type="EMBL" id="JAFNJU010000002">
    <property type="protein sequence ID" value="MBO1264115.1"/>
    <property type="molecule type" value="Genomic_DNA"/>
</dbReference>
<keyword evidence="5" id="KW-0234">DNA repair</keyword>
<dbReference type="InterPro" id="IPR011257">
    <property type="entry name" value="DNA_glycosylase"/>
</dbReference>
<dbReference type="GO" id="GO:0008725">
    <property type="term" value="F:DNA-3-methyladenine glycosylase activity"/>
    <property type="evidence" value="ECO:0007669"/>
    <property type="project" value="TreeGrafter"/>
</dbReference>
<comment type="catalytic activity">
    <reaction evidence="1">
        <text>Hydrolysis of alkylated DNA, releasing 3-methyladenine, 3-methylguanine, 7-methylguanine and 7-methyladenine.</text>
        <dbReference type="EC" id="3.2.2.21"/>
    </reaction>
</comment>
<dbReference type="Pfam" id="PF00730">
    <property type="entry name" value="HhH-GPD"/>
    <property type="match status" value="1"/>
</dbReference>
<evidence type="ECO:0000256" key="4">
    <source>
        <dbReference type="ARBA" id="ARBA00022763"/>
    </source>
</evidence>
<dbReference type="SUPFAM" id="SSF48150">
    <property type="entry name" value="DNA-glycosylase"/>
    <property type="match status" value="1"/>
</dbReference>
<dbReference type="RefSeq" id="WP_207598633.1">
    <property type="nucleotide sequence ID" value="NZ_JAFNJU010000002.1"/>
</dbReference>
<proteinExistence type="inferred from homology"/>
<keyword evidence="8" id="KW-1185">Reference proteome</keyword>
<reference evidence="7" key="1">
    <citation type="submission" date="2021-03" db="EMBL/GenBank/DDBJ databases">
        <title>Proteiniclasticum marinus sp. nov., isolated from tidal flat sediment.</title>
        <authorList>
            <person name="Namirimu T."/>
            <person name="Yang J.-A."/>
            <person name="Yang S.-H."/>
            <person name="Kim Y.-J."/>
            <person name="Kwon K.K."/>
        </authorList>
    </citation>
    <scope>NUCLEOTIDE SEQUENCE</scope>
    <source>
        <strain evidence="7">SCR006</strain>
    </source>
</reference>
<evidence type="ECO:0000256" key="2">
    <source>
        <dbReference type="ARBA" id="ARBA00010817"/>
    </source>
</evidence>
<evidence type="ECO:0000313" key="7">
    <source>
        <dbReference type="EMBL" id="MBO1264115.1"/>
    </source>
</evidence>
<dbReference type="FunFam" id="1.10.340.30:FF:000004">
    <property type="entry name" value="DNA-3-methyladenine glycosylase II"/>
    <property type="match status" value="1"/>
</dbReference>
<accession>A0A939H9E4</accession>
<dbReference type="GO" id="GO:0006307">
    <property type="term" value="P:DNA alkylation repair"/>
    <property type="evidence" value="ECO:0007669"/>
    <property type="project" value="TreeGrafter"/>
</dbReference>
<dbReference type="InterPro" id="IPR051912">
    <property type="entry name" value="Alkylbase_DNA_Glycosylase/TA"/>
</dbReference>
<keyword evidence="4" id="KW-0227">DNA damage</keyword>
<dbReference type="GO" id="GO:0006285">
    <property type="term" value="P:base-excision repair, AP site formation"/>
    <property type="evidence" value="ECO:0007669"/>
    <property type="project" value="TreeGrafter"/>
</dbReference>
<dbReference type="EC" id="3.2.2.21" evidence="3"/>
<evidence type="ECO:0000313" key="8">
    <source>
        <dbReference type="Proteomes" id="UP000664218"/>
    </source>
</evidence>
<sequence length="207" mass="23905">MATLTFTPEEYEGLKKKDRLLGKAMEKLPLYEREVDENLFRSLMNNIVGQQISMKAAETVWKRFLAHFGEITPEKIHAASLEEIQALGISMRKATYIRKTTEKIHEHIVDLEALWQMADQEVADTLVTLNGIGPWTAEMIMIFSMGRKDIMSYGDLAIRRGLMLLYGHEEITKELFRDYQKKFSPYGTLASLYLWEISTGKYDLSDL</sequence>
<evidence type="ECO:0000256" key="1">
    <source>
        <dbReference type="ARBA" id="ARBA00000086"/>
    </source>
</evidence>
<protein>
    <recommendedName>
        <fullName evidence="3">DNA-3-methyladenine glycosylase II</fullName>
        <ecNumber evidence="3">3.2.2.21</ecNumber>
    </recommendedName>
</protein>
<dbReference type="InterPro" id="IPR003265">
    <property type="entry name" value="HhH-GPD_domain"/>
</dbReference>
<dbReference type="Gene3D" id="1.10.1670.40">
    <property type="match status" value="1"/>
</dbReference>
<evidence type="ECO:0000256" key="5">
    <source>
        <dbReference type="ARBA" id="ARBA00023204"/>
    </source>
</evidence>
<feature type="domain" description="HhH-GPD" evidence="6">
    <location>
        <begin position="48"/>
        <end position="202"/>
    </location>
</feature>
<dbReference type="CDD" id="cd00056">
    <property type="entry name" value="ENDO3c"/>
    <property type="match status" value="1"/>
</dbReference>
<dbReference type="Gene3D" id="1.10.340.30">
    <property type="entry name" value="Hypothetical protein, domain 2"/>
    <property type="match status" value="1"/>
</dbReference>
<evidence type="ECO:0000259" key="6">
    <source>
        <dbReference type="SMART" id="SM00478"/>
    </source>
</evidence>
<dbReference type="PANTHER" id="PTHR43003:SF5">
    <property type="entry name" value="DNA-3-METHYLADENINE GLYCOSYLASE"/>
    <property type="match status" value="1"/>
</dbReference>
<dbReference type="GO" id="GO:0005737">
    <property type="term" value="C:cytoplasm"/>
    <property type="evidence" value="ECO:0007669"/>
    <property type="project" value="TreeGrafter"/>
</dbReference>
<dbReference type="GO" id="GO:0032131">
    <property type="term" value="F:alkylated DNA binding"/>
    <property type="evidence" value="ECO:0007669"/>
    <property type="project" value="TreeGrafter"/>
</dbReference>
<comment type="similarity">
    <text evidence="2">Belongs to the alkylbase DNA glycosidase AlkA family.</text>
</comment>
<dbReference type="Proteomes" id="UP000664218">
    <property type="component" value="Unassembled WGS sequence"/>
</dbReference>
<evidence type="ECO:0000256" key="3">
    <source>
        <dbReference type="ARBA" id="ARBA00012000"/>
    </source>
</evidence>
<dbReference type="AlphaFoldDB" id="A0A939H9E4"/>
<dbReference type="GO" id="GO:0043916">
    <property type="term" value="F:DNA-7-methylguanine glycosylase activity"/>
    <property type="evidence" value="ECO:0007669"/>
    <property type="project" value="TreeGrafter"/>
</dbReference>
<dbReference type="GO" id="GO:0032993">
    <property type="term" value="C:protein-DNA complex"/>
    <property type="evidence" value="ECO:0007669"/>
    <property type="project" value="TreeGrafter"/>
</dbReference>
<name>A0A939H9E4_9CLOT</name>
<comment type="caution">
    <text evidence="7">The sequence shown here is derived from an EMBL/GenBank/DDBJ whole genome shotgun (WGS) entry which is preliminary data.</text>
</comment>
<organism evidence="7 8">
    <name type="scientific">Proteiniclasticum aestuarii</name>
    <dbReference type="NCBI Taxonomy" id="2817862"/>
    <lineage>
        <taxon>Bacteria</taxon>
        <taxon>Bacillati</taxon>
        <taxon>Bacillota</taxon>
        <taxon>Clostridia</taxon>
        <taxon>Eubacteriales</taxon>
        <taxon>Clostridiaceae</taxon>
        <taxon>Proteiniclasticum</taxon>
    </lineage>
</organism>
<dbReference type="SMART" id="SM00478">
    <property type="entry name" value="ENDO3c"/>
    <property type="match status" value="1"/>
</dbReference>
<gene>
    <name evidence="7" type="ORF">J3A84_03525</name>
</gene>
<dbReference type="PANTHER" id="PTHR43003">
    <property type="entry name" value="DNA-3-METHYLADENINE GLYCOSYLASE"/>
    <property type="match status" value="1"/>
</dbReference>